<dbReference type="EMBL" id="RKHO01000001">
    <property type="protein sequence ID" value="ROR90948.1"/>
    <property type="molecule type" value="Genomic_DNA"/>
</dbReference>
<proteinExistence type="predicted"/>
<gene>
    <name evidence="1" type="ORF">EDD33_1805</name>
</gene>
<dbReference type="AlphaFoldDB" id="A0A3N2CU64"/>
<reference evidence="1 2" key="1">
    <citation type="submission" date="2018-11" db="EMBL/GenBank/DDBJ databases">
        <title>Sequencing the genomes of 1000 actinobacteria strains.</title>
        <authorList>
            <person name="Klenk H.-P."/>
        </authorList>
    </citation>
    <scope>NUCLEOTIDE SEQUENCE [LARGE SCALE GENOMIC DNA]</scope>
    <source>
        <strain evidence="1 2">DSM 12652</strain>
    </source>
</reference>
<organism evidence="1 2">
    <name type="scientific">Nocardioides aurantiacus</name>
    <dbReference type="NCBI Taxonomy" id="86796"/>
    <lineage>
        <taxon>Bacteria</taxon>
        <taxon>Bacillati</taxon>
        <taxon>Actinomycetota</taxon>
        <taxon>Actinomycetes</taxon>
        <taxon>Propionibacteriales</taxon>
        <taxon>Nocardioidaceae</taxon>
        <taxon>Nocardioides</taxon>
    </lineage>
</organism>
<dbReference type="Proteomes" id="UP000281738">
    <property type="component" value="Unassembled WGS sequence"/>
</dbReference>
<protein>
    <submittedName>
        <fullName evidence="1">Uncharacterized protein</fullName>
    </submittedName>
</protein>
<name>A0A3N2CU64_9ACTN</name>
<evidence type="ECO:0000313" key="1">
    <source>
        <dbReference type="EMBL" id="ROR90948.1"/>
    </source>
</evidence>
<comment type="caution">
    <text evidence="1">The sequence shown here is derived from an EMBL/GenBank/DDBJ whole genome shotgun (WGS) entry which is preliminary data.</text>
</comment>
<sequence>MTVFWIIVAVTCVGLVFLAVRERRAGRRVSPDAIQQRRDDTFRMRTGADYYQSSMPKKDPNRR</sequence>
<dbReference type="RefSeq" id="WP_123390222.1">
    <property type="nucleotide sequence ID" value="NZ_RKHO01000001.1"/>
</dbReference>
<accession>A0A3N2CU64</accession>
<keyword evidence="2" id="KW-1185">Reference proteome</keyword>
<evidence type="ECO:0000313" key="2">
    <source>
        <dbReference type="Proteomes" id="UP000281738"/>
    </source>
</evidence>